<accession>A0A1Y2K5B8</accession>
<evidence type="ECO:0000313" key="2">
    <source>
        <dbReference type="Proteomes" id="UP000194003"/>
    </source>
</evidence>
<name>A0A1Y2K5B8_9PROT</name>
<dbReference type="STRING" id="1434232.MAIT1_04362"/>
<dbReference type="Proteomes" id="UP000194003">
    <property type="component" value="Unassembled WGS sequence"/>
</dbReference>
<evidence type="ECO:0000313" key="1">
    <source>
        <dbReference type="EMBL" id="OSM04449.1"/>
    </source>
</evidence>
<dbReference type="SUPFAM" id="SSF109709">
    <property type="entry name" value="KorB DNA-binding domain-like"/>
    <property type="match status" value="1"/>
</dbReference>
<organism evidence="1 2">
    <name type="scientific">Magnetofaba australis IT-1</name>
    <dbReference type="NCBI Taxonomy" id="1434232"/>
    <lineage>
        <taxon>Bacteria</taxon>
        <taxon>Pseudomonadati</taxon>
        <taxon>Pseudomonadota</taxon>
        <taxon>Magnetococcia</taxon>
        <taxon>Magnetococcales</taxon>
        <taxon>Magnetococcaceae</taxon>
        <taxon>Magnetofaba</taxon>
    </lineage>
</organism>
<reference evidence="1 2" key="1">
    <citation type="journal article" date="2016" name="BMC Genomics">
        <title>Combined genomic and structural analyses of a cultured magnetotactic bacterium reveals its niche adaptation to a dynamic environment.</title>
        <authorList>
            <person name="Araujo A.C."/>
            <person name="Morillo V."/>
            <person name="Cypriano J."/>
            <person name="Teixeira L.C."/>
            <person name="Leao P."/>
            <person name="Lyra S."/>
            <person name="Almeida L.G."/>
            <person name="Bazylinski D.A."/>
            <person name="Vasconcellos A.T."/>
            <person name="Abreu F."/>
            <person name="Lins U."/>
        </authorList>
    </citation>
    <scope>NUCLEOTIDE SEQUENCE [LARGE SCALE GENOMIC DNA]</scope>
    <source>
        <strain evidence="1 2">IT-1</strain>
    </source>
</reference>
<dbReference type="OrthoDB" id="1550462at2"/>
<dbReference type="EMBL" id="LVJN01000019">
    <property type="protein sequence ID" value="OSM04449.1"/>
    <property type="molecule type" value="Genomic_DNA"/>
</dbReference>
<sequence length="139" mass="15686">MHPDATTELSDDRKTLTITIPINLRRKGLRKQIVAANGQDLPLTKPRKDEALIRALARAFYWRKQIESGQSANARELAAKEKIDHAYLSRIMRITMLAPDIVEAILDGRQPRLVSLDLLMGGFPDAWPDQREALGFPDT</sequence>
<protein>
    <submittedName>
        <fullName evidence="1">Putative regulatory protein of LacI family</fullName>
    </submittedName>
</protein>
<gene>
    <name evidence="1" type="ORF">MAIT1_04362</name>
</gene>
<dbReference type="RefSeq" id="WP_085442531.1">
    <property type="nucleotide sequence ID" value="NZ_LVJN01000019.1"/>
</dbReference>
<comment type="caution">
    <text evidence="1">The sequence shown here is derived from an EMBL/GenBank/DDBJ whole genome shotgun (WGS) entry which is preliminary data.</text>
</comment>
<keyword evidence="2" id="KW-1185">Reference proteome</keyword>
<dbReference type="AlphaFoldDB" id="A0A1Y2K5B8"/>
<proteinExistence type="predicted"/>